<sequence>MGDWKNRLKEFYKTRAEFIKAHLNENIDFTDVFDPYLEEKNDNPIMIIGEAPGENEVKQKQPFVGKAGENLNYLISISGFDRKRDFLITNAFPFRTFQDKKNRTPKAKELKIGAELLKKEIEIVKPKIILLLGNSAIKAFSYLVKDVKNLQKCGYYNIDSEIGKLKIGVCYHPSPLAFNRKEIRESLEKFFKNLSKAV</sequence>
<keyword evidence="4" id="KW-0378">Hydrolase</keyword>
<dbReference type="SMART" id="SM00987">
    <property type="entry name" value="UreE_C"/>
    <property type="match status" value="1"/>
</dbReference>
<evidence type="ECO:0000313" key="10">
    <source>
        <dbReference type="EMBL" id="ROR40094.1"/>
    </source>
</evidence>
<evidence type="ECO:0000256" key="7">
    <source>
        <dbReference type="ARBA" id="ARBA00023204"/>
    </source>
</evidence>
<evidence type="ECO:0000259" key="8">
    <source>
        <dbReference type="SMART" id="SM00986"/>
    </source>
</evidence>
<name>A0AAJ4RCX1_9BACT</name>
<dbReference type="SUPFAM" id="SSF52141">
    <property type="entry name" value="Uracil-DNA glycosylase-like"/>
    <property type="match status" value="1"/>
</dbReference>
<protein>
    <submittedName>
        <fullName evidence="10">DNA polymerase</fullName>
    </submittedName>
    <submittedName>
        <fullName evidence="9">Uracil-DNA glycosylase</fullName>
    </submittedName>
</protein>
<evidence type="ECO:0000256" key="4">
    <source>
        <dbReference type="ARBA" id="ARBA00022801"/>
    </source>
</evidence>
<dbReference type="PANTHER" id="PTHR33693">
    <property type="entry name" value="TYPE-5 URACIL-DNA GLYCOSYLASE"/>
    <property type="match status" value="1"/>
</dbReference>
<dbReference type="InterPro" id="IPR051536">
    <property type="entry name" value="UDG_Type-4/5"/>
</dbReference>
<dbReference type="InterPro" id="IPR036895">
    <property type="entry name" value="Uracil-DNA_glycosylase-like_sf"/>
</dbReference>
<evidence type="ECO:0000313" key="12">
    <source>
        <dbReference type="Proteomes" id="UP000298805"/>
    </source>
</evidence>
<dbReference type="CDD" id="cd10030">
    <property type="entry name" value="UDG-F4_TTUDGA_SPO1dp_like"/>
    <property type="match status" value="1"/>
</dbReference>
<dbReference type="Pfam" id="PF03167">
    <property type="entry name" value="UDG"/>
    <property type="match status" value="1"/>
</dbReference>
<dbReference type="InterPro" id="IPR005122">
    <property type="entry name" value="Uracil-DNA_glycosylase-like"/>
</dbReference>
<dbReference type="Proteomes" id="UP000272781">
    <property type="component" value="Unassembled WGS sequence"/>
</dbReference>
<keyword evidence="6" id="KW-0411">Iron-sulfur</keyword>
<evidence type="ECO:0000313" key="11">
    <source>
        <dbReference type="Proteomes" id="UP000272781"/>
    </source>
</evidence>
<dbReference type="Gene3D" id="3.40.470.10">
    <property type="entry name" value="Uracil-DNA glycosylase-like domain"/>
    <property type="match status" value="1"/>
</dbReference>
<dbReference type="GO" id="GO:0046872">
    <property type="term" value="F:metal ion binding"/>
    <property type="evidence" value="ECO:0007669"/>
    <property type="project" value="UniProtKB-KW"/>
</dbReference>
<organism evidence="10 11">
    <name type="scientific">Caminibacter pacificus</name>
    <dbReference type="NCBI Taxonomy" id="1424653"/>
    <lineage>
        <taxon>Bacteria</taxon>
        <taxon>Pseudomonadati</taxon>
        <taxon>Campylobacterota</taxon>
        <taxon>Epsilonproteobacteria</taxon>
        <taxon>Nautiliales</taxon>
        <taxon>Nautiliaceae</taxon>
        <taxon>Caminibacter</taxon>
    </lineage>
</organism>
<proteinExistence type="predicted"/>
<dbReference type="SMART" id="SM00986">
    <property type="entry name" value="UDG"/>
    <property type="match status" value="1"/>
</dbReference>
<dbReference type="GO" id="GO:0097506">
    <property type="term" value="F:deaminated base DNA N-glycosylase activity"/>
    <property type="evidence" value="ECO:0007669"/>
    <property type="project" value="UniProtKB-ARBA"/>
</dbReference>
<gene>
    <name evidence="9" type="ORF">C6V80_01745</name>
    <name evidence="10" type="ORF">EDC58_1079</name>
</gene>
<evidence type="ECO:0000256" key="3">
    <source>
        <dbReference type="ARBA" id="ARBA00022763"/>
    </source>
</evidence>
<evidence type="ECO:0000313" key="9">
    <source>
        <dbReference type="EMBL" id="QCI27731.1"/>
    </source>
</evidence>
<keyword evidence="2" id="KW-0479">Metal-binding</keyword>
<dbReference type="Proteomes" id="UP000298805">
    <property type="component" value="Chromosome"/>
</dbReference>
<dbReference type="RefSeq" id="WP_123352478.1">
    <property type="nucleotide sequence ID" value="NZ_CP027432.2"/>
</dbReference>
<keyword evidence="3" id="KW-0227">DNA damage</keyword>
<dbReference type="EMBL" id="CP027432">
    <property type="protein sequence ID" value="QCI27731.1"/>
    <property type="molecule type" value="Genomic_DNA"/>
</dbReference>
<dbReference type="AlphaFoldDB" id="A0AAJ4RCX1"/>
<reference evidence="10 11" key="2">
    <citation type="submission" date="2018-11" db="EMBL/GenBank/DDBJ databases">
        <title>Genomic Encyclopedia of Type Strains, Phase IV (KMG-IV): sequencing the most valuable type-strain genomes for metagenomic binning, comparative biology and taxonomic classification.</title>
        <authorList>
            <person name="Goeker M."/>
        </authorList>
    </citation>
    <scope>NUCLEOTIDE SEQUENCE [LARGE SCALE GENOMIC DNA]</scope>
    <source>
        <strain evidence="10 11">DSM 27783</strain>
    </source>
</reference>
<evidence type="ECO:0000256" key="6">
    <source>
        <dbReference type="ARBA" id="ARBA00023014"/>
    </source>
</evidence>
<dbReference type="GO" id="GO:0051539">
    <property type="term" value="F:4 iron, 4 sulfur cluster binding"/>
    <property type="evidence" value="ECO:0007669"/>
    <property type="project" value="UniProtKB-KW"/>
</dbReference>
<keyword evidence="7" id="KW-0234">DNA repair</keyword>
<dbReference type="EMBL" id="RJVK01000002">
    <property type="protein sequence ID" value="ROR40094.1"/>
    <property type="molecule type" value="Genomic_DNA"/>
</dbReference>
<evidence type="ECO:0000256" key="1">
    <source>
        <dbReference type="ARBA" id="ARBA00022485"/>
    </source>
</evidence>
<evidence type="ECO:0000256" key="2">
    <source>
        <dbReference type="ARBA" id="ARBA00022723"/>
    </source>
</evidence>
<reference evidence="9" key="3">
    <citation type="submission" date="2019-06" db="EMBL/GenBank/DDBJ databases">
        <title>A comparative analysis of the Nautiliaceae.</title>
        <authorList>
            <person name="Grosche A."/>
            <person name="Smedile F."/>
            <person name="Vetriani C."/>
        </authorList>
    </citation>
    <scope>NUCLEOTIDE SEQUENCE</scope>
    <source>
        <strain evidence="9">TB6</strain>
    </source>
</reference>
<keyword evidence="12" id="KW-1185">Reference proteome</keyword>
<keyword evidence="1" id="KW-0004">4Fe-4S</keyword>
<reference evidence="12" key="1">
    <citation type="submission" date="2018-03" db="EMBL/GenBank/DDBJ databases">
        <title>A comparative analysis of the Nautiliaceae.</title>
        <authorList>
            <person name="Grosche A."/>
            <person name="Smedile F."/>
            <person name="Vetriani C."/>
        </authorList>
    </citation>
    <scope>NUCLEOTIDE SEQUENCE [LARGE SCALE GENOMIC DNA]</scope>
    <source>
        <strain evidence="12">TB6</strain>
    </source>
</reference>
<feature type="domain" description="Uracil-DNA glycosylase-like" evidence="8">
    <location>
        <begin position="37"/>
        <end position="191"/>
    </location>
</feature>
<dbReference type="GO" id="GO:0006281">
    <property type="term" value="P:DNA repair"/>
    <property type="evidence" value="ECO:0007669"/>
    <property type="project" value="UniProtKB-KW"/>
</dbReference>
<keyword evidence="5" id="KW-0408">Iron</keyword>
<evidence type="ECO:0000256" key="5">
    <source>
        <dbReference type="ARBA" id="ARBA00023004"/>
    </source>
</evidence>
<dbReference type="PANTHER" id="PTHR33693:SF1">
    <property type="entry name" value="TYPE-4 URACIL-DNA GLYCOSYLASE"/>
    <property type="match status" value="1"/>
</dbReference>
<accession>A0AAJ4RCX1</accession>